<reference evidence="4" key="1">
    <citation type="submission" date="2021-03" db="EMBL/GenBank/DDBJ databases">
        <title>Chromosome level genome of the anhydrobiotic midge Polypedilum vanderplanki.</title>
        <authorList>
            <person name="Yoshida Y."/>
            <person name="Kikawada T."/>
            <person name="Gusev O."/>
        </authorList>
    </citation>
    <scope>NUCLEOTIDE SEQUENCE</scope>
    <source>
        <strain evidence="4">NIAS01</strain>
        <tissue evidence="4">Whole body or cell culture</tissue>
    </source>
</reference>
<dbReference type="SUPFAM" id="SSF82708">
    <property type="entry name" value="R3H domain"/>
    <property type="match status" value="1"/>
</dbReference>
<dbReference type="InterPro" id="IPR035979">
    <property type="entry name" value="RBD_domain_sf"/>
</dbReference>
<feature type="region of interest" description="Disordered" evidence="2">
    <location>
        <begin position="515"/>
        <end position="553"/>
    </location>
</feature>
<dbReference type="GO" id="GO:1990431">
    <property type="term" value="P:priRNA 3'-end processing"/>
    <property type="evidence" value="ECO:0007669"/>
    <property type="project" value="TreeGrafter"/>
</dbReference>
<proteinExistence type="inferred from homology"/>
<dbReference type="InterPro" id="IPR051181">
    <property type="entry name" value="CAF1_poly(A)_ribonucleases"/>
</dbReference>
<dbReference type="OrthoDB" id="1432093at2759"/>
<dbReference type="SUPFAM" id="SSF53098">
    <property type="entry name" value="Ribonuclease H-like"/>
    <property type="match status" value="1"/>
</dbReference>
<protein>
    <recommendedName>
        <fullName evidence="3">Poly(A)-specific ribonuclease RNA-binding domain-containing protein</fullName>
    </recommendedName>
</protein>
<dbReference type="Pfam" id="PF04857">
    <property type="entry name" value="CAF1"/>
    <property type="match status" value="1"/>
</dbReference>
<organism evidence="4 5">
    <name type="scientific">Polypedilum vanderplanki</name>
    <name type="common">Sleeping chironomid midge</name>
    <dbReference type="NCBI Taxonomy" id="319348"/>
    <lineage>
        <taxon>Eukaryota</taxon>
        <taxon>Metazoa</taxon>
        <taxon>Ecdysozoa</taxon>
        <taxon>Arthropoda</taxon>
        <taxon>Hexapoda</taxon>
        <taxon>Insecta</taxon>
        <taxon>Pterygota</taxon>
        <taxon>Neoptera</taxon>
        <taxon>Endopterygota</taxon>
        <taxon>Diptera</taxon>
        <taxon>Nematocera</taxon>
        <taxon>Chironomoidea</taxon>
        <taxon>Chironomidae</taxon>
        <taxon>Chironominae</taxon>
        <taxon>Polypedilum</taxon>
        <taxon>Polypedilum</taxon>
    </lineage>
</organism>
<dbReference type="InterPro" id="IPR012677">
    <property type="entry name" value="Nucleotide-bd_a/b_plait_sf"/>
</dbReference>
<dbReference type="GO" id="GO:1990432">
    <property type="term" value="P:siRNA 3'-end processing"/>
    <property type="evidence" value="ECO:0007669"/>
    <property type="project" value="TreeGrafter"/>
</dbReference>
<feature type="compositionally biased region" description="Low complexity" evidence="2">
    <location>
        <begin position="525"/>
        <end position="535"/>
    </location>
</feature>
<comment type="similarity">
    <text evidence="1">Belongs to the CAF1 family.</text>
</comment>
<accession>A0A9J6C335</accession>
<dbReference type="Pfam" id="PF08675">
    <property type="entry name" value="RNA_bind"/>
    <property type="match status" value="1"/>
</dbReference>
<dbReference type="InterPro" id="IPR006941">
    <property type="entry name" value="RNase_CAF1"/>
</dbReference>
<dbReference type="InterPro" id="IPR014789">
    <property type="entry name" value="PolyA-riboNase_RNA-binding"/>
</dbReference>
<dbReference type="PANTHER" id="PTHR15092">
    <property type="entry name" value="POLY A -SPECIFIC RIBONUCLEASE/TARGET OF EGR1, MEMBER 1"/>
    <property type="match status" value="1"/>
</dbReference>
<keyword evidence="5" id="KW-1185">Reference proteome</keyword>
<dbReference type="GO" id="GO:0004535">
    <property type="term" value="F:poly(A)-specific ribonuclease activity"/>
    <property type="evidence" value="ECO:0007669"/>
    <property type="project" value="InterPro"/>
</dbReference>
<dbReference type="Gene3D" id="3.30.420.10">
    <property type="entry name" value="Ribonuclease H-like superfamily/Ribonuclease H"/>
    <property type="match status" value="2"/>
</dbReference>
<dbReference type="InterPro" id="IPR036397">
    <property type="entry name" value="RNaseH_sf"/>
</dbReference>
<evidence type="ECO:0000313" key="4">
    <source>
        <dbReference type="EMBL" id="KAG5676588.1"/>
    </source>
</evidence>
<feature type="domain" description="Poly(A)-specific ribonuclease RNA-binding" evidence="3">
    <location>
        <begin position="426"/>
        <end position="503"/>
    </location>
</feature>
<dbReference type="GO" id="GO:0005737">
    <property type="term" value="C:cytoplasm"/>
    <property type="evidence" value="ECO:0007669"/>
    <property type="project" value="InterPro"/>
</dbReference>
<dbReference type="EMBL" id="JADBJN010000002">
    <property type="protein sequence ID" value="KAG5676588.1"/>
    <property type="molecule type" value="Genomic_DNA"/>
</dbReference>
<comment type="caution">
    <text evidence="4">The sequence shown here is derived from an EMBL/GenBank/DDBJ whole genome shotgun (WGS) entry which is preliminary data.</text>
</comment>
<dbReference type="GO" id="GO:0005634">
    <property type="term" value="C:nucleus"/>
    <property type="evidence" value="ECO:0007669"/>
    <property type="project" value="InterPro"/>
</dbReference>
<sequence length="553" mass="64620">MEVTKQNFKDCLVEITKDIEEAHFISIDTEFTGLTSERNILPFDTSEEYYEKLFRSTKGFIIVQLGISLFKKDPGGEKVKVKSYNIYTYPQSSLATFLCQSQSFSFLAENGFDFNKLFSSGVGVCNEKQEEKLRQEVKERQEFRQEQIKIRTSDEQVDTSSRNFLPVPENEKELIDNAKEKIQQVIDNKILEAKFEKLNGFQRKLMYELIERDFNNKVSTLTKNGDNYQKMMVVTSKRTLEDELKLEKDKIRDDENSLIEKIGIRLLMKEISKSKKPIVAHNCLLDFFYILTQCFEDLPENYNDFKKLIHRIFPNIIDTKFIAHSDHLKEFFSSTVLNQVLERLQKPPFKEIELEWENPYNTYSLKSPKEHEAGYDSFLTGYCFLALLDHLNVPLELNFEKSKALAPFLNRIALQRIALPYIHITGDEPKLNRTHVFHIKFPQTWQVSDIQDHFKNYGPIQISWVDNTTAFVALYNKENSSCVLKTIGKVNGFEIKTFADFQANEKIVLLKQKTLKRKNEDSESESTSSNTTPSKPEAKRKKKKDTFKQCNNW</sequence>
<evidence type="ECO:0000313" key="5">
    <source>
        <dbReference type="Proteomes" id="UP001107558"/>
    </source>
</evidence>
<evidence type="ECO:0000256" key="2">
    <source>
        <dbReference type="SAM" id="MobiDB-lite"/>
    </source>
</evidence>
<dbReference type="InterPro" id="IPR036867">
    <property type="entry name" value="R3H_dom_sf"/>
</dbReference>
<dbReference type="AlphaFoldDB" id="A0A9J6C335"/>
<dbReference type="GO" id="GO:0046872">
    <property type="term" value="F:metal ion binding"/>
    <property type="evidence" value="ECO:0007669"/>
    <property type="project" value="InterPro"/>
</dbReference>
<evidence type="ECO:0000256" key="1">
    <source>
        <dbReference type="ARBA" id="ARBA00008372"/>
    </source>
</evidence>
<dbReference type="PANTHER" id="PTHR15092:SF44">
    <property type="entry name" value="POLY(A)-SPECIFIC RIBONUCLEASE PARN"/>
    <property type="match status" value="1"/>
</dbReference>
<dbReference type="CDD" id="cd12428">
    <property type="entry name" value="RRM_PARN"/>
    <property type="match status" value="1"/>
</dbReference>
<gene>
    <name evidence="4" type="ORF">PVAND_006411</name>
</gene>
<dbReference type="InterPro" id="IPR012337">
    <property type="entry name" value="RNaseH-like_sf"/>
</dbReference>
<dbReference type="SUPFAM" id="SSF54928">
    <property type="entry name" value="RNA-binding domain, RBD"/>
    <property type="match status" value="1"/>
</dbReference>
<dbReference type="GO" id="GO:0003723">
    <property type="term" value="F:RNA binding"/>
    <property type="evidence" value="ECO:0007669"/>
    <property type="project" value="InterPro"/>
</dbReference>
<dbReference type="GO" id="GO:0000289">
    <property type="term" value="P:nuclear-transcribed mRNA poly(A) tail shortening"/>
    <property type="evidence" value="ECO:0007669"/>
    <property type="project" value="TreeGrafter"/>
</dbReference>
<dbReference type="Gene3D" id="3.30.70.330">
    <property type="match status" value="1"/>
</dbReference>
<dbReference type="Proteomes" id="UP001107558">
    <property type="component" value="Chromosome 2"/>
</dbReference>
<name>A0A9J6C335_POLVA</name>
<evidence type="ECO:0000259" key="3">
    <source>
        <dbReference type="Pfam" id="PF08675"/>
    </source>
</evidence>